<accession>A0ACC1DGG0</accession>
<protein>
    <submittedName>
        <fullName evidence="1">Uncharacterized protein</fullName>
    </submittedName>
</protein>
<keyword evidence="2" id="KW-1185">Reference proteome</keyword>
<dbReference type="Proteomes" id="UP000824533">
    <property type="component" value="Linkage Group LG02"/>
</dbReference>
<name>A0ACC1DGG0_9NEOP</name>
<evidence type="ECO:0000313" key="1">
    <source>
        <dbReference type="EMBL" id="KAJ0182981.1"/>
    </source>
</evidence>
<organism evidence="1 2">
    <name type="scientific">Dendrolimus kikuchii</name>
    <dbReference type="NCBI Taxonomy" id="765133"/>
    <lineage>
        <taxon>Eukaryota</taxon>
        <taxon>Metazoa</taxon>
        <taxon>Ecdysozoa</taxon>
        <taxon>Arthropoda</taxon>
        <taxon>Hexapoda</taxon>
        <taxon>Insecta</taxon>
        <taxon>Pterygota</taxon>
        <taxon>Neoptera</taxon>
        <taxon>Endopterygota</taxon>
        <taxon>Lepidoptera</taxon>
        <taxon>Glossata</taxon>
        <taxon>Ditrysia</taxon>
        <taxon>Bombycoidea</taxon>
        <taxon>Lasiocampidae</taxon>
        <taxon>Dendrolimus</taxon>
    </lineage>
</organism>
<sequence>MASTDGERNSDGSDDSSDDECLSVIKRKVERVSRNKAKKPRNDVESDSDEGRLLTEMMVTVEVEELDDTHAFNFSNKQTSPLDMSKKKKKKKKDKLDSKSKLQKRGLKAKVQKYFTCRTCEATFNTSEELKTHSLEHQVKTRHHCEECNRYFKKAFSLRIHMRAHMGNMVKCPICNEGFPMPVNLGKHLRTMHTKDVECDKCPEKFFTQKQLDEHYRKHNREKHQTSIKIENSENFDDSNDANNSSFEHNESYTSREDLSHPTQCAIVTKMHKGRSVADICRIYNLKPEIVEQIWEEREKYTLEKKAGKQTIRLLNNMLDTRIIEWFETQRANDVQVSGQMLQDVAETFAKECGFVAFNGSKKWLDRFKSRYNILLRGTPRKKDPNASMESKWKTIFFTEQWCDVRMGIDDNDIYCADEVGFYYKPSKGRVRKLGGKKYIQGHAEDRLAVFLCANVPGTDKKKLLVCGTEDPLLRSHRDPNTLPVSYIRHTQAHFTTQMFEEYVRYWNRELQVQNKKALLILDRVTIHSKLQLSHLKLVFVPWKACNTLIPIKAGIFSRFRDEFRRVFLEEKAMNVLRGIDRNFTCLEALYMLGKAWDRTPAYVINNGFIQTGYDVTPLENEENHTPKVTENDEEILCNIIRDYDTEVHYHDPRDANMYLTVDEELLTGQGTNCSVFGGNHKVTDPLVFSEPDKDILPLGTEKPETNEREDVVTKLRVLQDLEIVKNYLYSSDTSYQSFSSFLAIENFVSHTMLSSHIEHT</sequence>
<comment type="caution">
    <text evidence="1">The sequence shown here is derived from an EMBL/GenBank/DDBJ whole genome shotgun (WGS) entry which is preliminary data.</text>
</comment>
<gene>
    <name evidence="1" type="ORF">K1T71_000957</name>
</gene>
<reference evidence="1 2" key="1">
    <citation type="journal article" date="2021" name="Front. Genet.">
        <title>Chromosome-Level Genome Assembly Reveals Significant Gene Expansion in the Toll and IMD Signaling Pathways of Dendrolimus kikuchii.</title>
        <authorList>
            <person name="Zhou J."/>
            <person name="Wu P."/>
            <person name="Xiong Z."/>
            <person name="Liu N."/>
            <person name="Zhao N."/>
            <person name="Ji M."/>
            <person name="Qiu Y."/>
            <person name="Yang B."/>
        </authorList>
    </citation>
    <scope>NUCLEOTIDE SEQUENCE [LARGE SCALE GENOMIC DNA]</scope>
    <source>
        <strain evidence="1">Ann1</strain>
    </source>
</reference>
<dbReference type="EMBL" id="CM034388">
    <property type="protein sequence ID" value="KAJ0182981.1"/>
    <property type="molecule type" value="Genomic_DNA"/>
</dbReference>
<evidence type="ECO:0000313" key="2">
    <source>
        <dbReference type="Proteomes" id="UP000824533"/>
    </source>
</evidence>
<proteinExistence type="predicted"/>